<feature type="compositionally biased region" description="Polar residues" evidence="6">
    <location>
        <begin position="679"/>
        <end position="689"/>
    </location>
</feature>
<dbReference type="Gene3D" id="3.40.50.300">
    <property type="entry name" value="P-loop containing nucleotide triphosphate hydrolases"/>
    <property type="match status" value="2"/>
</dbReference>
<feature type="region of interest" description="Disordered" evidence="6">
    <location>
        <begin position="554"/>
        <end position="689"/>
    </location>
</feature>
<feature type="compositionally biased region" description="Low complexity" evidence="6">
    <location>
        <begin position="578"/>
        <end position="631"/>
    </location>
</feature>
<feature type="compositionally biased region" description="Basic and acidic residues" evidence="6">
    <location>
        <begin position="134"/>
        <end position="145"/>
    </location>
</feature>
<dbReference type="InterPro" id="IPR001650">
    <property type="entry name" value="Helicase_C-like"/>
</dbReference>
<dbReference type="PROSITE" id="PS51195">
    <property type="entry name" value="Q_MOTIF"/>
    <property type="match status" value="1"/>
</dbReference>
<comment type="caution">
    <text evidence="10">The sequence shown here is derived from an EMBL/GenBank/DDBJ whole genome shotgun (WGS) entry which is preliminary data.</text>
</comment>
<dbReference type="SMART" id="SM00487">
    <property type="entry name" value="DEXDc"/>
    <property type="match status" value="1"/>
</dbReference>
<dbReference type="GO" id="GO:0005524">
    <property type="term" value="F:ATP binding"/>
    <property type="evidence" value="ECO:0007669"/>
    <property type="project" value="UniProtKB-KW"/>
</dbReference>
<feature type="compositionally biased region" description="Low complexity" evidence="6">
    <location>
        <begin position="658"/>
        <end position="672"/>
    </location>
</feature>
<evidence type="ECO:0000256" key="4">
    <source>
        <dbReference type="ARBA" id="ARBA00022840"/>
    </source>
</evidence>
<organism evidence="10 11">
    <name type="scientific">Crotalaria pallida</name>
    <name type="common">Smooth rattlebox</name>
    <name type="synonym">Crotalaria striata</name>
    <dbReference type="NCBI Taxonomy" id="3830"/>
    <lineage>
        <taxon>Eukaryota</taxon>
        <taxon>Viridiplantae</taxon>
        <taxon>Streptophyta</taxon>
        <taxon>Embryophyta</taxon>
        <taxon>Tracheophyta</taxon>
        <taxon>Spermatophyta</taxon>
        <taxon>Magnoliopsida</taxon>
        <taxon>eudicotyledons</taxon>
        <taxon>Gunneridae</taxon>
        <taxon>Pentapetalae</taxon>
        <taxon>rosids</taxon>
        <taxon>fabids</taxon>
        <taxon>Fabales</taxon>
        <taxon>Fabaceae</taxon>
        <taxon>Papilionoideae</taxon>
        <taxon>50 kb inversion clade</taxon>
        <taxon>genistoids sensu lato</taxon>
        <taxon>core genistoids</taxon>
        <taxon>Crotalarieae</taxon>
        <taxon>Crotalaria</taxon>
    </lineage>
</organism>
<evidence type="ECO:0000256" key="5">
    <source>
        <dbReference type="PROSITE-ProRule" id="PRU00552"/>
    </source>
</evidence>
<accession>A0AAN9FLB0</accession>
<dbReference type="GO" id="GO:0003724">
    <property type="term" value="F:RNA helicase activity"/>
    <property type="evidence" value="ECO:0007669"/>
    <property type="project" value="InterPro"/>
</dbReference>
<feature type="domain" description="Helicase ATP-binding" evidence="7">
    <location>
        <begin position="187"/>
        <end position="374"/>
    </location>
</feature>
<evidence type="ECO:0000256" key="3">
    <source>
        <dbReference type="ARBA" id="ARBA00022806"/>
    </source>
</evidence>
<evidence type="ECO:0000256" key="6">
    <source>
        <dbReference type="SAM" id="MobiDB-lite"/>
    </source>
</evidence>
<proteinExistence type="predicted"/>
<dbReference type="InterPro" id="IPR014014">
    <property type="entry name" value="RNA_helicase_DEAD_Q_motif"/>
</dbReference>
<evidence type="ECO:0000313" key="10">
    <source>
        <dbReference type="EMBL" id="KAK7277371.1"/>
    </source>
</evidence>
<reference evidence="10 11" key="1">
    <citation type="submission" date="2024-01" db="EMBL/GenBank/DDBJ databases">
        <title>The genomes of 5 underutilized Papilionoideae crops provide insights into root nodulation and disease resistanc.</title>
        <authorList>
            <person name="Yuan L."/>
        </authorList>
    </citation>
    <scope>NUCLEOTIDE SEQUENCE [LARGE SCALE GENOMIC DNA]</scope>
    <source>
        <strain evidence="10">ZHUSHIDOU_FW_LH</strain>
        <tissue evidence="10">Leaf</tissue>
    </source>
</reference>
<dbReference type="PANTHER" id="PTHR47960">
    <property type="entry name" value="DEAD-BOX ATP-DEPENDENT RNA HELICASE 50"/>
    <property type="match status" value="1"/>
</dbReference>
<dbReference type="Pfam" id="PF00271">
    <property type="entry name" value="Helicase_C"/>
    <property type="match status" value="1"/>
</dbReference>
<keyword evidence="1" id="KW-0547">Nucleotide-binding</keyword>
<keyword evidence="3" id="KW-0347">Helicase</keyword>
<feature type="region of interest" description="Disordered" evidence="6">
    <location>
        <begin position="118"/>
        <end position="145"/>
    </location>
</feature>
<dbReference type="PROSITE" id="PS51192">
    <property type="entry name" value="HELICASE_ATP_BIND_1"/>
    <property type="match status" value="1"/>
</dbReference>
<evidence type="ECO:0000259" key="8">
    <source>
        <dbReference type="PROSITE" id="PS51194"/>
    </source>
</evidence>
<sequence>MVGVHFPFSILQKKISKAESSHHSNFYLNLKPQKTSMAMAVTVTVTGRTLFTLSAFTSLPLSHHAKRFPFLTLSKPILFFPPRFRPLSATTLTAPPETTDPEDQIKHTMLLQRLRIRHHKDKLKPPQEPNNNNKNKDVKADESSVEEMKKKMKLVGSFEELGLSEEVMGAVREMGIEVPTEIQCIGVPAVLEDKSVVLGSHTGSGKTLAYLLPLVQLLRRDEQLNGMLLKPRRPRAVVLCPTRELSEQVFRVAKSISHHARFRCTMVSGGGRLRPQEDSLNNPIDMVVGTPGRILQHIEEGNMVYGDLKYLVLDEADTMFDRGFGPDIRKFLGPLKRRASKSDGPGFQTILVTATMTKAVQTLIDEEFQGIEHLRTSTLHKKISSARHDFIKLSGSENKLEALLQVLEPSLAKGNRVMVFCNTLDSSRAVDHFLGENQISTVNYHGEVPAEQRVENLKKFKSNSEDCPTLVCTDLAARGLDLDVDHVVMFDFPKNSIDYLHRTGRTARMGAKGKVTSLVARRDTILATRIEEALRKNESLEAITKDSVRKDITRTQITEKRDRNKNLVKVSKVKKNSVGRPSSGSKVSGTKSGKGSSSSSAAKSLKKGINVSKSVKSSSPSSSRKPSSGNKQTTSKRADATNNQQQQQQQSNPFAVRNSKPSASNSANSKLSVVGFRGRNSSSNNTQSL</sequence>
<feature type="short sequence motif" description="Q motif" evidence="5">
    <location>
        <begin position="156"/>
        <end position="184"/>
    </location>
</feature>
<feature type="compositionally biased region" description="Basic and acidic residues" evidence="6">
    <location>
        <begin position="554"/>
        <end position="565"/>
    </location>
</feature>
<evidence type="ECO:0000259" key="9">
    <source>
        <dbReference type="PROSITE" id="PS51195"/>
    </source>
</evidence>
<keyword evidence="4" id="KW-0067">ATP-binding</keyword>
<evidence type="ECO:0000259" key="7">
    <source>
        <dbReference type="PROSITE" id="PS51192"/>
    </source>
</evidence>
<dbReference type="Pfam" id="PF00270">
    <property type="entry name" value="DEAD"/>
    <property type="match status" value="1"/>
</dbReference>
<feature type="domain" description="Helicase C-terminal" evidence="8">
    <location>
        <begin position="399"/>
        <end position="552"/>
    </location>
</feature>
<keyword evidence="2" id="KW-0378">Hydrolase</keyword>
<dbReference type="CDD" id="cd18787">
    <property type="entry name" value="SF2_C_DEAD"/>
    <property type="match status" value="1"/>
</dbReference>
<feature type="domain" description="DEAD-box RNA helicase Q" evidence="9">
    <location>
        <begin position="156"/>
        <end position="184"/>
    </location>
</feature>
<gene>
    <name evidence="10" type="ORF">RIF29_18522</name>
</gene>
<dbReference type="EMBL" id="JAYWIO010000003">
    <property type="protein sequence ID" value="KAK7277371.1"/>
    <property type="molecule type" value="Genomic_DNA"/>
</dbReference>
<dbReference type="InterPro" id="IPR044742">
    <property type="entry name" value="DEAD/DEAH_RhlB"/>
</dbReference>
<dbReference type="GO" id="GO:0003676">
    <property type="term" value="F:nucleic acid binding"/>
    <property type="evidence" value="ECO:0007669"/>
    <property type="project" value="InterPro"/>
</dbReference>
<dbReference type="SMART" id="SM00490">
    <property type="entry name" value="HELICc"/>
    <property type="match status" value="1"/>
</dbReference>
<keyword evidence="11" id="KW-1185">Reference proteome</keyword>
<dbReference type="Proteomes" id="UP001372338">
    <property type="component" value="Unassembled WGS sequence"/>
</dbReference>
<protein>
    <recommendedName>
        <fullName evidence="12">DEAD-box ATP-dependent RNA helicase 39</fullName>
    </recommendedName>
</protein>
<dbReference type="InterPro" id="IPR014001">
    <property type="entry name" value="Helicase_ATP-bd"/>
</dbReference>
<evidence type="ECO:0000256" key="2">
    <source>
        <dbReference type="ARBA" id="ARBA00022801"/>
    </source>
</evidence>
<dbReference type="AlphaFoldDB" id="A0AAN9FLB0"/>
<dbReference type="SUPFAM" id="SSF52540">
    <property type="entry name" value="P-loop containing nucleoside triphosphate hydrolases"/>
    <property type="match status" value="1"/>
</dbReference>
<dbReference type="GO" id="GO:0016787">
    <property type="term" value="F:hydrolase activity"/>
    <property type="evidence" value="ECO:0007669"/>
    <property type="project" value="UniProtKB-KW"/>
</dbReference>
<dbReference type="CDD" id="cd00268">
    <property type="entry name" value="DEADc"/>
    <property type="match status" value="1"/>
</dbReference>
<feature type="compositionally biased region" description="Polar residues" evidence="6">
    <location>
        <begin position="632"/>
        <end position="643"/>
    </location>
</feature>
<evidence type="ECO:0008006" key="12">
    <source>
        <dbReference type="Google" id="ProtNLM"/>
    </source>
</evidence>
<dbReference type="InterPro" id="IPR011545">
    <property type="entry name" value="DEAD/DEAH_box_helicase_dom"/>
</dbReference>
<evidence type="ECO:0000313" key="11">
    <source>
        <dbReference type="Proteomes" id="UP001372338"/>
    </source>
</evidence>
<dbReference type="InterPro" id="IPR027417">
    <property type="entry name" value="P-loop_NTPase"/>
</dbReference>
<evidence type="ECO:0000256" key="1">
    <source>
        <dbReference type="ARBA" id="ARBA00022741"/>
    </source>
</evidence>
<name>A0AAN9FLB0_CROPI</name>
<dbReference type="PROSITE" id="PS51194">
    <property type="entry name" value="HELICASE_CTER"/>
    <property type="match status" value="1"/>
</dbReference>